<dbReference type="AlphaFoldDB" id="A0A1G6R6W9"/>
<dbReference type="RefSeq" id="WP_090855007.1">
    <property type="nucleotide sequence ID" value="NZ_FMZM01000005.1"/>
</dbReference>
<organism evidence="3 4">
    <name type="scientific">Nocardioides lianchengensis</name>
    <dbReference type="NCBI Taxonomy" id="1045774"/>
    <lineage>
        <taxon>Bacteria</taxon>
        <taxon>Bacillati</taxon>
        <taxon>Actinomycetota</taxon>
        <taxon>Actinomycetes</taxon>
        <taxon>Propionibacteriales</taxon>
        <taxon>Nocardioidaceae</taxon>
        <taxon>Nocardioides</taxon>
    </lineage>
</organism>
<dbReference type="InterPro" id="IPR015943">
    <property type="entry name" value="WD40/YVTN_repeat-like_dom_sf"/>
</dbReference>
<keyword evidence="2" id="KW-0812">Transmembrane</keyword>
<evidence type="ECO:0000256" key="2">
    <source>
        <dbReference type="SAM" id="Phobius"/>
    </source>
</evidence>
<feature type="transmembrane region" description="Helical" evidence="2">
    <location>
        <begin position="37"/>
        <end position="57"/>
    </location>
</feature>
<dbReference type="EMBL" id="FMZM01000005">
    <property type="protein sequence ID" value="SDD00153.1"/>
    <property type="molecule type" value="Genomic_DNA"/>
</dbReference>
<feature type="transmembrane region" description="Helical" evidence="2">
    <location>
        <begin position="418"/>
        <end position="436"/>
    </location>
</feature>
<evidence type="ECO:0000256" key="1">
    <source>
        <dbReference type="SAM" id="MobiDB-lite"/>
    </source>
</evidence>
<dbReference type="SUPFAM" id="SSF50969">
    <property type="entry name" value="YVTN repeat-like/Quinoprotein amine dehydrogenase"/>
    <property type="match status" value="1"/>
</dbReference>
<evidence type="ECO:0000313" key="3">
    <source>
        <dbReference type="EMBL" id="SDD00153.1"/>
    </source>
</evidence>
<name>A0A1G6R6W9_9ACTN</name>
<keyword evidence="4" id="KW-1185">Reference proteome</keyword>
<evidence type="ECO:0000313" key="4">
    <source>
        <dbReference type="Proteomes" id="UP000199034"/>
    </source>
</evidence>
<reference evidence="4" key="1">
    <citation type="submission" date="2016-10" db="EMBL/GenBank/DDBJ databases">
        <authorList>
            <person name="Varghese N."/>
            <person name="Submissions S."/>
        </authorList>
    </citation>
    <scope>NUCLEOTIDE SEQUENCE [LARGE SCALE GENOMIC DNA]</scope>
    <source>
        <strain evidence="4">CGMCC 4.6858</strain>
    </source>
</reference>
<accession>A0A1G6R6W9</accession>
<keyword evidence="2" id="KW-0472">Membrane</keyword>
<dbReference type="Gene3D" id="2.130.10.10">
    <property type="entry name" value="YVTN repeat-like/Quinoprotein amine dehydrogenase"/>
    <property type="match status" value="1"/>
</dbReference>
<feature type="region of interest" description="Disordered" evidence="1">
    <location>
        <begin position="1"/>
        <end position="26"/>
    </location>
</feature>
<proteinExistence type="predicted"/>
<keyword evidence="2" id="KW-1133">Transmembrane helix</keyword>
<dbReference type="STRING" id="1045774.SAMN05421872_105169"/>
<sequence>MSTLHDRLADLADTAPEGGPEPELWDRGRRYGRRRRVEAAAAWCLVVVAVAAGALMLGPRHPAGPDPVDLGRTERNLPRTVHAPSGWAPGSDEVGPPGPLAAIAVGMRKWRDGLTGMRTAPSVFGVSAVDGSARWIDLPFLTTPEARLGLGPGSLTLSPDGTRIGYTRFVAGSDGEVAVAGWAVYDNTTGRARKLEDPEMPAPQQPEGLDLGFTGDSRFLVTSYSKELPVTNRTDALVVWDIETGEPLEAEAPGKYWLPNMGAGPHGVVWSRSTTTFTLDPVSRTTSRVVVPQEVVQASFAPHGRGFAYIGHRKVAADVATDWFLYAGHTPAAASGRQIEIDIEPGRILGWRDSRRVVVDDFQGAVRIVDVVTGESVEERLSTGPDQGMAPVYAADLWSAPLVDGVEPPVVPGPRHDLLVWLVVVLGVGSGALLLWRRRVRP</sequence>
<dbReference type="OrthoDB" id="3779542at2"/>
<dbReference type="Proteomes" id="UP000199034">
    <property type="component" value="Unassembled WGS sequence"/>
</dbReference>
<protein>
    <submittedName>
        <fullName evidence="3">Uncharacterized protein</fullName>
    </submittedName>
</protein>
<gene>
    <name evidence="3" type="ORF">SAMN05421872_105169</name>
</gene>
<feature type="compositionally biased region" description="Basic and acidic residues" evidence="1">
    <location>
        <begin position="1"/>
        <end position="10"/>
    </location>
</feature>
<dbReference type="InterPro" id="IPR011044">
    <property type="entry name" value="Quino_amine_DH_bsu"/>
</dbReference>